<dbReference type="Pfam" id="PF07331">
    <property type="entry name" value="TctB"/>
    <property type="match status" value="1"/>
</dbReference>
<accession>A0A8B2P341</accession>
<feature type="transmembrane region" description="Helical" evidence="1">
    <location>
        <begin position="33"/>
        <end position="53"/>
    </location>
</feature>
<evidence type="ECO:0000313" key="3">
    <source>
        <dbReference type="EMBL" id="RAI04364.1"/>
    </source>
</evidence>
<name>A0A8B2P341_9HYPH</name>
<dbReference type="AlphaFoldDB" id="A0A8B2P341"/>
<feature type="domain" description="DUF1468" evidence="2">
    <location>
        <begin position="7"/>
        <end position="143"/>
    </location>
</feature>
<keyword evidence="4" id="KW-1185">Reference proteome</keyword>
<comment type="caution">
    <text evidence="3">The sequence shown here is derived from an EMBL/GenBank/DDBJ whole genome shotgun (WGS) entry which is preliminary data.</text>
</comment>
<dbReference type="RefSeq" id="WP_111343794.1">
    <property type="nucleotide sequence ID" value="NZ_QHHQ01000001.1"/>
</dbReference>
<feature type="transmembrane region" description="Helical" evidence="1">
    <location>
        <begin position="119"/>
        <end position="138"/>
    </location>
</feature>
<protein>
    <recommendedName>
        <fullName evidence="2">DUF1468 domain-containing protein</fullName>
    </recommendedName>
</protein>
<reference evidence="3 4" key="1">
    <citation type="submission" date="2018-05" db="EMBL/GenBank/DDBJ databases">
        <title>Acuticoccus sediminis sp. nov., isolated from deep-sea sediment of Indian Ocean.</title>
        <authorList>
            <person name="Liu X."/>
            <person name="Lai Q."/>
            <person name="Du Y."/>
            <person name="Sun F."/>
            <person name="Zhang X."/>
            <person name="Wang S."/>
            <person name="Shao Z."/>
        </authorList>
    </citation>
    <scope>NUCLEOTIDE SEQUENCE [LARGE SCALE GENOMIC DNA]</scope>
    <source>
        <strain evidence="3 4">PTG4-2</strain>
    </source>
</reference>
<evidence type="ECO:0000256" key="1">
    <source>
        <dbReference type="SAM" id="Phobius"/>
    </source>
</evidence>
<keyword evidence="1" id="KW-0472">Membrane</keyword>
<evidence type="ECO:0000259" key="2">
    <source>
        <dbReference type="Pfam" id="PF07331"/>
    </source>
</evidence>
<organism evidence="3 4">
    <name type="scientific">Acuticoccus sediminis</name>
    <dbReference type="NCBI Taxonomy" id="2184697"/>
    <lineage>
        <taxon>Bacteria</taxon>
        <taxon>Pseudomonadati</taxon>
        <taxon>Pseudomonadota</taxon>
        <taxon>Alphaproteobacteria</taxon>
        <taxon>Hyphomicrobiales</taxon>
        <taxon>Amorphaceae</taxon>
        <taxon>Acuticoccus</taxon>
    </lineage>
</organism>
<sequence>MGRIVTALAGIGLVLFMWYEASGYPPTAQKLPNLLGWVVLILAVLAIGQTLLARRAALAQGNAAATEPTSWRDIGIGAAFLGLIVVYAWSIGTVGYMLATPVFLALPLIALRPVGLVPGVLTIAAVSAVIYGVFVWFLKLNIPLFPTF</sequence>
<dbReference type="OrthoDB" id="7871158at2"/>
<dbReference type="InterPro" id="IPR009936">
    <property type="entry name" value="DUF1468"/>
</dbReference>
<proteinExistence type="predicted"/>
<keyword evidence="1" id="KW-1133">Transmembrane helix</keyword>
<feature type="transmembrane region" description="Helical" evidence="1">
    <location>
        <begin position="74"/>
        <end position="99"/>
    </location>
</feature>
<evidence type="ECO:0000313" key="4">
    <source>
        <dbReference type="Proteomes" id="UP000249590"/>
    </source>
</evidence>
<dbReference type="Proteomes" id="UP000249590">
    <property type="component" value="Unassembled WGS sequence"/>
</dbReference>
<gene>
    <name evidence="3" type="ORF">DLJ53_07940</name>
</gene>
<keyword evidence="1" id="KW-0812">Transmembrane</keyword>
<dbReference type="EMBL" id="QHHQ01000001">
    <property type="protein sequence ID" value="RAI04364.1"/>
    <property type="molecule type" value="Genomic_DNA"/>
</dbReference>